<evidence type="ECO:0000256" key="1">
    <source>
        <dbReference type="ARBA" id="ARBA00006739"/>
    </source>
</evidence>
<comment type="similarity">
    <text evidence="1">Belongs to the glycosyltransferase 2 family.</text>
</comment>
<organism evidence="5 6">
    <name type="scientific">Ectothiorhodospira mobilis</name>
    <dbReference type="NCBI Taxonomy" id="195064"/>
    <lineage>
        <taxon>Bacteria</taxon>
        <taxon>Pseudomonadati</taxon>
        <taxon>Pseudomonadota</taxon>
        <taxon>Gammaproteobacteria</taxon>
        <taxon>Chromatiales</taxon>
        <taxon>Ectothiorhodospiraceae</taxon>
        <taxon>Ectothiorhodospira</taxon>
    </lineage>
</organism>
<dbReference type="InterPro" id="IPR050834">
    <property type="entry name" value="Glycosyltransf_2"/>
</dbReference>
<evidence type="ECO:0000256" key="3">
    <source>
        <dbReference type="ARBA" id="ARBA00022679"/>
    </source>
</evidence>
<dbReference type="Pfam" id="PF00535">
    <property type="entry name" value="Glycos_transf_2"/>
    <property type="match status" value="1"/>
</dbReference>
<protein>
    <submittedName>
        <fullName evidence="5">Glycosyl transferase family 2</fullName>
    </submittedName>
</protein>
<feature type="domain" description="Glycosyltransferase 2-like" evidence="4">
    <location>
        <begin position="7"/>
        <end position="168"/>
    </location>
</feature>
<keyword evidence="6" id="KW-1185">Reference proteome</keyword>
<evidence type="ECO:0000313" key="6">
    <source>
        <dbReference type="Proteomes" id="UP000199556"/>
    </source>
</evidence>
<dbReference type="OrthoDB" id="5782309at2"/>
<dbReference type="SUPFAM" id="SSF53448">
    <property type="entry name" value="Nucleotide-diphospho-sugar transferases"/>
    <property type="match status" value="1"/>
</dbReference>
<gene>
    <name evidence="5" type="ORF">SAMN05421721_10138</name>
</gene>
<dbReference type="Proteomes" id="UP000199556">
    <property type="component" value="Unassembled WGS sequence"/>
</dbReference>
<dbReference type="AlphaFoldDB" id="A0A1I4P754"/>
<dbReference type="EMBL" id="FOUO01000001">
    <property type="protein sequence ID" value="SFM23592.1"/>
    <property type="molecule type" value="Genomic_DNA"/>
</dbReference>
<name>A0A1I4P754_ECTMO</name>
<dbReference type="GO" id="GO:0016757">
    <property type="term" value="F:glycosyltransferase activity"/>
    <property type="evidence" value="ECO:0007669"/>
    <property type="project" value="UniProtKB-KW"/>
</dbReference>
<dbReference type="InterPro" id="IPR029044">
    <property type="entry name" value="Nucleotide-diphossugar_trans"/>
</dbReference>
<dbReference type="STRING" id="195064.SAMN05421721_10138"/>
<keyword evidence="3 5" id="KW-0808">Transferase</keyword>
<evidence type="ECO:0000313" key="5">
    <source>
        <dbReference type="EMBL" id="SFM23592.1"/>
    </source>
</evidence>
<keyword evidence="2" id="KW-0328">Glycosyltransferase</keyword>
<dbReference type="PANTHER" id="PTHR43685">
    <property type="entry name" value="GLYCOSYLTRANSFERASE"/>
    <property type="match status" value="1"/>
</dbReference>
<reference evidence="5 6" key="1">
    <citation type="submission" date="2016-10" db="EMBL/GenBank/DDBJ databases">
        <authorList>
            <person name="de Groot N.N."/>
        </authorList>
    </citation>
    <scope>NUCLEOTIDE SEQUENCE [LARGE SCALE GENOMIC DNA]</scope>
    <source>
        <strain evidence="5 6">DSM 4180</strain>
    </source>
</reference>
<evidence type="ECO:0000259" key="4">
    <source>
        <dbReference type="Pfam" id="PF00535"/>
    </source>
</evidence>
<dbReference type="Gene3D" id="3.90.550.10">
    <property type="entry name" value="Spore Coat Polysaccharide Biosynthesis Protein SpsA, Chain A"/>
    <property type="match status" value="1"/>
</dbReference>
<dbReference type="RefSeq" id="WP_090483191.1">
    <property type="nucleotide sequence ID" value="NZ_FOUO01000001.1"/>
</dbReference>
<evidence type="ECO:0000256" key="2">
    <source>
        <dbReference type="ARBA" id="ARBA00022676"/>
    </source>
</evidence>
<dbReference type="InterPro" id="IPR001173">
    <property type="entry name" value="Glyco_trans_2-like"/>
</dbReference>
<proteinExistence type="inferred from homology"/>
<accession>A0A1I4P754</accession>
<sequence>MSSPEISVLMSVHNGRPHLSAAIESILDQTFGDFEFIIVNDGSTDGSDRVLSRWGRRDPRIRVIQQANRGLPAALNRGLREVRGRFVARMDADDVSLPQRLERQLDFMRAHPGVGVLGTGIAKMDSQGMLSTETWPLPSSPGLTLWRTLFDSALAHPTVLFRREVLERTGGYDERFRRAQDFELWMRLALQTRMQSLPEVLLYRRVSAQGKVHPAPELDALLLRRMADLHGRVLGRSPNREDVAFCRRIYGQTAQGESAWGLLARIRYLRGLRRELLVRSEDARADAEAIEEDLHRKMMKVCYEVQRARPLLGQGLKALSPGWNRTLLQYIRKASSRSFRGGQA</sequence>
<dbReference type="PANTHER" id="PTHR43685:SF5">
    <property type="entry name" value="GLYCOSYLTRANSFERASE EPSE-RELATED"/>
    <property type="match status" value="1"/>
</dbReference>